<accession>A0A1F7HDK2</accession>
<dbReference type="AlphaFoldDB" id="A0A1F7HDK2"/>
<evidence type="ECO:0000313" key="1">
    <source>
        <dbReference type="EMBL" id="OGK29339.1"/>
    </source>
</evidence>
<sequence length="129" mass="15331">MKMTAIDIIRKIMLKIEQPKPPHEIMRKEIQLMKFKIRPVVGDIANLKKMDNQIVEILWQVGKIDEIVHRSFDDLNEDDQDRLLEYLQHVELKAQEDMRSLIRSSRSDKKSKALKIEIFKEHSEDPILN</sequence>
<reference evidence="1 2" key="1">
    <citation type="journal article" date="2016" name="Nat. Commun.">
        <title>Thousands of microbial genomes shed light on interconnected biogeochemical processes in an aquifer system.</title>
        <authorList>
            <person name="Anantharaman K."/>
            <person name="Brown C.T."/>
            <person name="Hug L.A."/>
            <person name="Sharon I."/>
            <person name="Castelle C.J."/>
            <person name="Probst A.J."/>
            <person name="Thomas B.C."/>
            <person name="Singh A."/>
            <person name="Wilkins M.J."/>
            <person name="Karaoz U."/>
            <person name="Brodie E.L."/>
            <person name="Williams K.H."/>
            <person name="Hubbard S.S."/>
            <person name="Banfield J.F."/>
        </authorList>
    </citation>
    <scope>NUCLEOTIDE SEQUENCE [LARGE SCALE GENOMIC DNA]</scope>
</reference>
<protein>
    <submittedName>
        <fullName evidence="1">Uncharacterized protein</fullName>
    </submittedName>
</protein>
<name>A0A1F7HDK2_9BACT</name>
<evidence type="ECO:0000313" key="2">
    <source>
        <dbReference type="Proteomes" id="UP000177027"/>
    </source>
</evidence>
<dbReference type="EMBL" id="MFZS01000004">
    <property type="protein sequence ID" value="OGK29339.1"/>
    <property type="molecule type" value="Genomic_DNA"/>
</dbReference>
<proteinExistence type="predicted"/>
<dbReference type="Proteomes" id="UP000177027">
    <property type="component" value="Unassembled WGS sequence"/>
</dbReference>
<gene>
    <name evidence="1" type="ORF">A3D06_01250</name>
</gene>
<comment type="caution">
    <text evidence="1">The sequence shown here is derived from an EMBL/GenBank/DDBJ whole genome shotgun (WGS) entry which is preliminary data.</text>
</comment>
<organism evidence="1 2">
    <name type="scientific">Candidatus Roizmanbacteria bacterium RIFCSPHIGHO2_02_FULL_40_9</name>
    <dbReference type="NCBI Taxonomy" id="1802042"/>
    <lineage>
        <taxon>Bacteria</taxon>
        <taxon>Candidatus Roizmaniibacteriota</taxon>
    </lineage>
</organism>